<reference evidence="4" key="1">
    <citation type="submission" date="2014-07" db="EMBL/GenBank/DDBJ databases">
        <authorList>
            <person name="Martin A.A"/>
            <person name="De Silva N."/>
        </authorList>
    </citation>
    <scope>NUCLEOTIDE SEQUENCE</scope>
</reference>
<evidence type="ECO:0000313" key="5">
    <source>
        <dbReference type="WBParaSite" id="SVE_1886200.1"/>
    </source>
</evidence>
<accession>A0A0K0G2B6</accession>
<keyword evidence="1" id="KW-0175">Coiled coil</keyword>
<keyword evidence="3" id="KW-0812">Transmembrane</keyword>
<name>A0A0K0G2B6_STRVS</name>
<feature type="coiled-coil region" evidence="1">
    <location>
        <begin position="129"/>
        <end position="163"/>
    </location>
</feature>
<evidence type="ECO:0000256" key="3">
    <source>
        <dbReference type="SAM" id="Phobius"/>
    </source>
</evidence>
<dbReference type="AlphaFoldDB" id="A0A0K0G2B6"/>
<organism evidence="4 5">
    <name type="scientific">Strongyloides venezuelensis</name>
    <name type="common">Threadworm</name>
    <dbReference type="NCBI Taxonomy" id="75913"/>
    <lineage>
        <taxon>Eukaryota</taxon>
        <taxon>Metazoa</taxon>
        <taxon>Ecdysozoa</taxon>
        <taxon>Nematoda</taxon>
        <taxon>Chromadorea</taxon>
        <taxon>Rhabditida</taxon>
        <taxon>Tylenchina</taxon>
        <taxon>Panagrolaimomorpha</taxon>
        <taxon>Strongyloidoidea</taxon>
        <taxon>Strongyloididae</taxon>
        <taxon>Strongyloides</taxon>
    </lineage>
</organism>
<keyword evidence="4" id="KW-1185">Reference proteome</keyword>
<evidence type="ECO:0000313" key="4">
    <source>
        <dbReference type="Proteomes" id="UP000035680"/>
    </source>
</evidence>
<keyword evidence="3" id="KW-1133">Transmembrane helix</keyword>
<dbReference type="Proteomes" id="UP000035680">
    <property type="component" value="Unassembled WGS sequence"/>
</dbReference>
<evidence type="ECO:0000256" key="1">
    <source>
        <dbReference type="SAM" id="Coils"/>
    </source>
</evidence>
<sequence length="260" mass="28864">MVSINYEPLHHAERRGIRHGGFSQAKLFFLLCIICAFGIVLYSYFNLSSEIVIMKEIIEGKNVRIQKAINQIEDLHVELESIKTKVESLNKEKESVVNDLRNCKLSSDNERKILLGDVAKEKDQMKVQFNEEKDKNAKLLEVIEKLKKDIEEKVCSADNKKNESDKNVEQGILSPVGQESLVKNAKGPLQIPDLEDSLGGIDGKEKLNPGAGEALVPKDNEEINIPEPNGNEAAPGPGIAIPNQENEGFIANDNLPVKDV</sequence>
<proteinExistence type="predicted"/>
<feature type="coiled-coil region" evidence="1">
    <location>
        <begin position="65"/>
        <end position="99"/>
    </location>
</feature>
<keyword evidence="3" id="KW-0472">Membrane</keyword>
<dbReference type="STRING" id="75913.A0A0K0G2B6"/>
<feature type="transmembrane region" description="Helical" evidence="3">
    <location>
        <begin position="27"/>
        <end position="45"/>
    </location>
</feature>
<feature type="compositionally biased region" description="Low complexity" evidence="2">
    <location>
        <begin position="223"/>
        <end position="232"/>
    </location>
</feature>
<feature type="region of interest" description="Disordered" evidence="2">
    <location>
        <begin position="204"/>
        <end position="260"/>
    </location>
</feature>
<reference evidence="5" key="2">
    <citation type="submission" date="2015-08" db="UniProtKB">
        <authorList>
            <consortium name="WormBaseParasite"/>
        </authorList>
    </citation>
    <scope>IDENTIFICATION</scope>
</reference>
<evidence type="ECO:0000256" key="2">
    <source>
        <dbReference type="SAM" id="MobiDB-lite"/>
    </source>
</evidence>
<protein>
    <submittedName>
        <fullName evidence="5">Uncharacterized protein</fullName>
    </submittedName>
</protein>
<dbReference type="WBParaSite" id="SVE_1886200.1">
    <property type="protein sequence ID" value="SVE_1886200.1"/>
    <property type="gene ID" value="SVE_1886200"/>
</dbReference>